<gene>
    <name evidence="2" type="ORF">DDT56_13725</name>
</gene>
<protein>
    <recommendedName>
        <fullName evidence="1">Thioesterase domain-containing protein</fullName>
    </recommendedName>
</protein>
<dbReference type="SUPFAM" id="SSF53474">
    <property type="entry name" value="alpha/beta-Hydrolases"/>
    <property type="match status" value="1"/>
</dbReference>
<sequence>MILLLPDFVGYPFCYMTLMNDVGESDRILAEDYNDYWPYQSLDELAAGIVGRHQARHIMKVVGYSFGAHLAAYVASEIARQGGRHPQIFLIDPPALEGLREIGRDQILERLRQDDAYQYIFDLVDCELSNLDCMVENIWLLGRTQLPMPQSEATRIFVAQDGKDPTLTESLRRHVGDSTELSCIQGCDHQTILKSRTLLDEMKSILTT</sequence>
<keyword evidence="3" id="KW-1185">Reference proteome</keyword>
<name>A0A2U1TYT4_9GAMM</name>
<evidence type="ECO:0000313" key="3">
    <source>
        <dbReference type="Proteomes" id="UP000296159"/>
    </source>
</evidence>
<evidence type="ECO:0000313" key="2">
    <source>
        <dbReference type="EMBL" id="PWC14566.1"/>
    </source>
</evidence>
<dbReference type="EMBL" id="QDKH01000014">
    <property type="protein sequence ID" value="PWC14566.1"/>
    <property type="molecule type" value="Genomic_DNA"/>
</dbReference>
<dbReference type="InterPro" id="IPR029058">
    <property type="entry name" value="AB_hydrolase_fold"/>
</dbReference>
<dbReference type="Pfam" id="PF00975">
    <property type="entry name" value="Thioesterase"/>
    <property type="match status" value="1"/>
</dbReference>
<dbReference type="RefSeq" id="WP_136166989.1">
    <property type="nucleotide sequence ID" value="NZ_KZ819081.1"/>
</dbReference>
<accession>A0A2U1TYT4</accession>
<reference evidence="2 3" key="1">
    <citation type="submission" date="2018-04" db="EMBL/GenBank/DDBJ databases">
        <title>Brenneria corticis sp.nov.</title>
        <authorList>
            <person name="Li Y."/>
        </authorList>
    </citation>
    <scope>NUCLEOTIDE SEQUENCE [LARGE SCALE GENOMIC DNA]</scope>
    <source>
        <strain evidence="2 3">CFCC 11842</strain>
    </source>
</reference>
<dbReference type="InterPro" id="IPR001031">
    <property type="entry name" value="Thioesterase"/>
</dbReference>
<proteinExistence type="predicted"/>
<organism evidence="2 3">
    <name type="scientific">Brenneria corticis</name>
    <dbReference type="NCBI Taxonomy" id="2173106"/>
    <lineage>
        <taxon>Bacteria</taxon>
        <taxon>Pseudomonadati</taxon>
        <taxon>Pseudomonadota</taxon>
        <taxon>Gammaproteobacteria</taxon>
        <taxon>Enterobacterales</taxon>
        <taxon>Pectobacteriaceae</taxon>
        <taxon>Brenneria</taxon>
    </lineage>
</organism>
<feature type="domain" description="Thioesterase" evidence="1">
    <location>
        <begin position="36"/>
        <end position="96"/>
    </location>
</feature>
<dbReference type="Proteomes" id="UP000296159">
    <property type="component" value="Unassembled WGS sequence"/>
</dbReference>
<comment type="caution">
    <text evidence="2">The sequence shown here is derived from an EMBL/GenBank/DDBJ whole genome shotgun (WGS) entry which is preliminary data.</text>
</comment>
<evidence type="ECO:0000259" key="1">
    <source>
        <dbReference type="Pfam" id="PF00975"/>
    </source>
</evidence>
<dbReference type="AlphaFoldDB" id="A0A2U1TYT4"/>
<dbReference type="Gene3D" id="3.40.50.1820">
    <property type="entry name" value="alpha/beta hydrolase"/>
    <property type="match status" value="1"/>
</dbReference>